<evidence type="ECO:0000313" key="1">
    <source>
        <dbReference type="EMBL" id="CAD2201187.1"/>
    </source>
</evidence>
<dbReference type="AlphaFoldDB" id="A0A6V7XQQ4"/>
<reference evidence="1 2" key="1">
    <citation type="submission" date="2020-08" db="EMBL/GenBank/DDBJ databases">
        <authorList>
            <person name="Koutsovoulos G."/>
            <person name="Danchin GJ E."/>
        </authorList>
    </citation>
    <scope>NUCLEOTIDE SEQUENCE [LARGE SCALE GENOMIC DNA]</scope>
</reference>
<protein>
    <submittedName>
        <fullName evidence="1">Uncharacterized protein</fullName>
    </submittedName>
</protein>
<accession>A0A6V7XQQ4</accession>
<proteinExistence type="predicted"/>
<sequence>MQGPVSSGKPKSQGLRELIENLYYKVINKVKNTGDNVIKN</sequence>
<comment type="caution">
    <text evidence="1">The sequence shown here is derived from an EMBL/GenBank/DDBJ whole genome shotgun (WGS) entry which is preliminary data.</text>
</comment>
<organism evidence="1 2">
    <name type="scientific">Meloidogyne enterolobii</name>
    <name type="common">Root-knot nematode worm</name>
    <name type="synonym">Meloidogyne mayaguensis</name>
    <dbReference type="NCBI Taxonomy" id="390850"/>
    <lineage>
        <taxon>Eukaryota</taxon>
        <taxon>Metazoa</taxon>
        <taxon>Ecdysozoa</taxon>
        <taxon>Nematoda</taxon>
        <taxon>Chromadorea</taxon>
        <taxon>Rhabditida</taxon>
        <taxon>Tylenchina</taxon>
        <taxon>Tylenchomorpha</taxon>
        <taxon>Tylenchoidea</taxon>
        <taxon>Meloidogynidae</taxon>
        <taxon>Meloidogyninae</taxon>
        <taxon>Meloidogyne</taxon>
    </lineage>
</organism>
<name>A0A6V7XQQ4_MELEN</name>
<dbReference type="Proteomes" id="UP000580250">
    <property type="component" value="Unassembled WGS sequence"/>
</dbReference>
<evidence type="ECO:0000313" key="2">
    <source>
        <dbReference type="Proteomes" id="UP000580250"/>
    </source>
</evidence>
<gene>
    <name evidence="1" type="ORF">MENT_LOCUS54717</name>
</gene>
<dbReference type="EMBL" id="CAJEWN010001968">
    <property type="protein sequence ID" value="CAD2201187.1"/>
    <property type="molecule type" value="Genomic_DNA"/>
</dbReference>